<evidence type="ECO:0000313" key="2">
    <source>
        <dbReference type="EMBL" id="RCU47892.1"/>
    </source>
</evidence>
<dbReference type="Proteomes" id="UP000252189">
    <property type="component" value="Unassembled WGS sequence"/>
</dbReference>
<protein>
    <submittedName>
        <fullName evidence="2">Uncharacterized protein</fullName>
    </submittedName>
</protein>
<evidence type="ECO:0000256" key="1">
    <source>
        <dbReference type="SAM" id="MobiDB-lite"/>
    </source>
</evidence>
<accession>A0A368NBF2</accession>
<dbReference type="EMBL" id="QPHM01000001">
    <property type="protein sequence ID" value="RCU47892.1"/>
    <property type="molecule type" value="Genomic_DNA"/>
</dbReference>
<keyword evidence="3" id="KW-1185">Reference proteome</keyword>
<comment type="caution">
    <text evidence="2">The sequence shown here is derived from an EMBL/GenBank/DDBJ whole genome shotgun (WGS) entry which is preliminary data.</text>
</comment>
<feature type="compositionally biased region" description="Basic and acidic residues" evidence="1">
    <location>
        <begin position="9"/>
        <end position="20"/>
    </location>
</feature>
<name>A0A368NBF2_9EURY</name>
<sequence>MIDTSPPPKPERTPEAMTKADHHRLVIGMKLVEAVFNAYELNSLEVEMGDDVPTYYLYRGHPDTLSAESDTE</sequence>
<organism evidence="2 3">
    <name type="scientific">Haloplanus salinus</name>
    <dbReference type="NCBI Taxonomy" id="1126245"/>
    <lineage>
        <taxon>Archaea</taxon>
        <taxon>Methanobacteriati</taxon>
        <taxon>Methanobacteriota</taxon>
        <taxon>Stenosarchaea group</taxon>
        <taxon>Halobacteria</taxon>
        <taxon>Halobacteriales</taxon>
        <taxon>Haloferacaceae</taxon>
        <taxon>Haloplanus</taxon>
    </lineage>
</organism>
<dbReference type="RefSeq" id="WP_114449451.1">
    <property type="nucleotide sequence ID" value="NZ_QPHM01000001.1"/>
</dbReference>
<dbReference type="AlphaFoldDB" id="A0A368NBF2"/>
<proteinExistence type="predicted"/>
<feature type="region of interest" description="Disordered" evidence="1">
    <location>
        <begin position="1"/>
        <end position="20"/>
    </location>
</feature>
<gene>
    <name evidence="2" type="ORF">DU504_11675</name>
</gene>
<evidence type="ECO:0000313" key="3">
    <source>
        <dbReference type="Proteomes" id="UP000252189"/>
    </source>
</evidence>
<reference evidence="2 3" key="1">
    <citation type="submission" date="2018-07" db="EMBL/GenBank/DDBJ databases">
        <title>Genome sequences of Haloplanus salinus JCM 18368T.</title>
        <authorList>
            <person name="Kim Y.B."/>
            <person name="Roh S.W."/>
        </authorList>
    </citation>
    <scope>NUCLEOTIDE SEQUENCE [LARGE SCALE GENOMIC DNA]</scope>
    <source>
        <strain evidence="2 3">JCM 18368</strain>
    </source>
</reference>